<sequence length="269" mass="28689">MAIRWQEQVCLLTGASGGIGQAIAYKLAGLGVSLILTGRNADSLSALMASLPGQHTLVCADITTEAGRDKVVAVCHDRHISMLINSAGISETGDFTTTPAQRIDTLLLTNLYAPMALTQRLLPLLQRASSAYVVNVGSTFGSIGFACHAAYCASKFGLRGFTESLSRELASSNVGVFYLAPRATKTGINSAAVVSMNQALGNKVDPPERVAEALVSQLERNKARWFIGMPEKLFARLNGALPELVDRALAKKLPVIQRFLTSATKEKLL</sequence>
<dbReference type="Pfam" id="PF00106">
    <property type="entry name" value="adh_short"/>
    <property type="match status" value="1"/>
</dbReference>
<gene>
    <name evidence="5" type="ORF">OIK42_00790</name>
</gene>
<dbReference type="PROSITE" id="PS00061">
    <property type="entry name" value="ADH_SHORT"/>
    <property type="match status" value="1"/>
</dbReference>
<dbReference type="NCBIfam" id="NF006565">
    <property type="entry name" value="PRK09072.1"/>
    <property type="match status" value="1"/>
</dbReference>
<comment type="caution">
    <text evidence="5">The sequence shown here is derived from an EMBL/GenBank/DDBJ whole genome shotgun (WGS) entry which is preliminary data.</text>
</comment>
<dbReference type="EMBL" id="JAQQXP010000001">
    <property type="protein sequence ID" value="MDC8829284.1"/>
    <property type="molecule type" value="Genomic_DNA"/>
</dbReference>
<evidence type="ECO:0000259" key="4">
    <source>
        <dbReference type="SMART" id="SM00822"/>
    </source>
</evidence>
<organism evidence="5 6">
    <name type="scientific">Alteromonas gilva</name>
    <dbReference type="NCBI Taxonomy" id="2987522"/>
    <lineage>
        <taxon>Bacteria</taxon>
        <taxon>Pseudomonadati</taxon>
        <taxon>Pseudomonadota</taxon>
        <taxon>Gammaproteobacteria</taxon>
        <taxon>Alteromonadales</taxon>
        <taxon>Alteromonadaceae</taxon>
        <taxon>Alteromonas/Salinimonas group</taxon>
        <taxon>Alteromonas</taxon>
    </lineage>
</organism>
<comment type="similarity">
    <text evidence="1 3">Belongs to the short-chain dehydrogenases/reductases (SDR) family.</text>
</comment>
<dbReference type="InterPro" id="IPR057326">
    <property type="entry name" value="KR_dom"/>
</dbReference>
<accession>A0ABT5KYN0</accession>
<dbReference type="InterPro" id="IPR002347">
    <property type="entry name" value="SDR_fam"/>
</dbReference>
<dbReference type="RefSeq" id="WP_273637653.1">
    <property type="nucleotide sequence ID" value="NZ_JAQQXP010000001.1"/>
</dbReference>
<dbReference type="PANTHER" id="PTHR44196">
    <property type="entry name" value="DEHYDROGENASE/REDUCTASE SDR FAMILY MEMBER 7B"/>
    <property type="match status" value="1"/>
</dbReference>
<dbReference type="Proteomes" id="UP001218788">
    <property type="component" value="Unassembled WGS sequence"/>
</dbReference>
<dbReference type="PRINTS" id="PR00081">
    <property type="entry name" value="GDHRDH"/>
</dbReference>
<dbReference type="CDD" id="cd05233">
    <property type="entry name" value="SDR_c"/>
    <property type="match status" value="1"/>
</dbReference>
<evidence type="ECO:0000313" key="6">
    <source>
        <dbReference type="Proteomes" id="UP001218788"/>
    </source>
</evidence>
<dbReference type="SUPFAM" id="SSF51735">
    <property type="entry name" value="NAD(P)-binding Rossmann-fold domains"/>
    <property type="match status" value="1"/>
</dbReference>
<proteinExistence type="inferred from homology"/>
<reference evidence="5 6" key="1">
    <citation type="submission" date="2022-10" db="EMBL/GenBank/DDBJ databases">
        <title>Alteromonas sp. chi3 Genome sequencing.</title>
        <authorList>
            <person name="Park S."/>
        </authorList>
    </citation>
    <scope>NUCLEOTIDE SEQUENCE [LARGE SCALE GENOMIC DNA]</scope>
    <source>
        <strain evidence="6">chi3</strain>
    </source>
</reference>
<evidence type="ECO:0000313" key="5">
    <source>
        <dbReference type="EMBL" id="MDC8829284.1"/>
    </source>
</evidence>
<feature type="domain" description="Ketoreductase" evidence="4">
    <location>
        <begin position="8"/>
        <end position="183"/>
    </location>
</feature>
<evidence type="ECO:0000256" key="1">
    <source>
        <dbReference type="ARBA" id="ARBA00006484"/>
    </source>
</evidence>
<dbReference type="PANTHER" id="PTHR44196:SF1">
    <property type="entry name" value="DEHYDROGENASE_REDUCTASE SDR FAMILY MEMBER 7B"/>
    <property type="match status" value="1"/>
</dbReference>
<protein>
    <submittedName>
        <fullName evidence="5">SDR family oxidoreductase</fullName>
    </submittedName>
</protein>
<evidence type="ECO:0000256" key="3">
    <source>
        <dbReference type="RuleBase" id="RU000363"/>
    </source>
</evidence>
<keyword evidence="2" id="KW-0560">Oxidoreductase</keyword>
<dbReference type="SMART" id="SM00822">
    <property type="entry name" value="PKS_KR"/>
    <property type="match status" value="1"/>
</dbReference>
<dbReference type="PRINTS" id="PR00080">
    <property type="entry name" value="SDRFAMILY"/>
</dbReference>
<evidence type="ECO:0000256" key="2">
    <source>
        <dbReference type="ARBA" id="ARBA00023002"/>
    </source>
</evidence>
<dbReference type="Gene3D" id="3.40.50.720">
    <property type="entry name" value="NAD(P)-binding Rossmann-like Domain"/>
    <property type="match status" value="1"/>
</dbReference>
<dbReference type="InterPro" id="IPR036291">
    <property type="entry name" value="NAD(P)-bd_dom_sf"/>
</dbReference>
<keyword evidence="6" id="KW-1185">Reference proteome</keyword>
<name>A0ABT5KYN0_9ALTE</name>
<dbReference type="InterPro" id="IPR020904">
    <property type="entry name" value="Sc_DH/Rdtase_CS"/>
</dbReference>